<reference evidence="2 3" key="1">
    <citation type="submission" date="2016-10" db="EMBL/GenBank/DDBJ databases">
        <authorList>
            <person name="de Groot N.N."/>
        </authorList>
    </citation>
    <scope>NUCLEOTIDE SEQUENCE [LARGE SCALE GENOMIC DNA]</scope>
    <source>
        <strain evidence="2 3">DSM 20678</strain>
    </source>
</reference>
<protein>
    <submittedName>
        <fullName evidence="2">Uncharacterized protein</fullName>
    </submittedName>
</protein>
<evidence type="ECO:0000256" key="1">
    <source>
        <dbReference type="SAM" id="Phobius"/>
    </source>
</evidence>
<evidence type="ECO:0000313" key="2">
    <source>
        <dbReference type="EMBL" id="SFQ41075.1"/>
    </source>
</evidence>
<evidence type="ECO:0000313" key="3">
    <source>
        <dbReference type="Proteomes" id="UP000198577"/>
    </source>
</evidence>
<dbReference type="Proteomes" id="UP000198577">
    <property type="component" value="Unassembled WGS sequence"/>
</dbReference>
<proteinExistence type="predicted"/>
<accession>A0A1I5YA50</accession>
<keyword evidence="3" id="KW-1185">Reference proteome</keyword>
<feature type="transmembrane region" description="Helical" evidence="1">
    <location>
        <begin position="65"/>
        <end position="91"/>
    </location>
</feature>
<keyword evidence="1" id="KW-1133">Transmembrane helix</keyword>
<sequence>MAGLFAYIVGAIPGIITLILGIKLTNAMGHALNISLTLEKSADSNMINMVRELAVYFKIQGIMQLIGIAVAVLVLFFMLIATVTMGISFLYI</sequence>
<dbReference type="EMBL" id="FOXR01000040">
    <property type="protein sequence ID" value="SFQ41075.1"/>
    <property type="molecule type" value="Genomic_DNA"/>
</dbReference>
<dbReference type="Pfam" id="PF17319">
    <property type="entry name" value="DUF5362"/>
    <property type="match status" value="1"/>
</dbReference>
<organism evidence="2 3">
    <name type="scientific">Caldicoprobacter faecalis</name>
    <dbReference type="NCBI Taxonomy" id="937334"/>
    <lineage>
        <taxon>Bacteria</taxon>
        <taxon>Bacillati</taxon>
        <taxon>Bacillota</taxon>
        <taxon>Clostridia</taxon>
        <taxon>Caldicoprobacterales</taxon>
        <taxon>Caldicoprobacteraceae</taxon>
        <taxon>Caldicoprobacter</taxon>
    </lineage>
</organism>
<keyword evidence="1" id="KW-0472">Membrane</keyword>
<dbReference type="InterPro" id="IPR035287">
    <property type="entry name" value="DUF5362"/>
</dbReference>
<name>A0A1I5YA50_9FIRM</name>
<dbReference type="AlphaFoldDB" id="A0A1I5YA50"/>
<keyword evidence="1" id="KW-0812">Transmembrane</keyword>
<feature type="transmembrane region" description="Helical" evidence="1">
    <location>
        <begin position="6"/>
        <end position="25"/>
    </location>
</feature>
<dbReference type="RefSeq" id="WP_025746418.1">
    <property type="nucleotide sequence ID" value="NZ_FOXR01000040.1"/>
</dbReference>
<gene>
    <name evidence="2" type="ORF">SAMN05444406_14014</name>
</gene>